<name>A0A078A8W7_STYLE</name>
<sequence>MTFIKETKNTRLIESYIHCQLRYKQEVQEILFSIAGFFIICFLSHLMLFCIISKRLKLYLVFLQVLILIVLFSVSISLYKWTHKMESFFEQQCNDPNEGNDILKIDELYNMANKYICTDACPCRVGNISQGKQNLNLQLDRFKWSYEDQQTIISHINGVTKFEQCLMRTQMKNKEEISRNLELLQILEQEYHCAAMCRVSPFFAFSDVRKQYFGLQIQTEDHRDKIAKDRLAIISRVNLLI</sequence>
<proteinExistence type="predicted"/>
<keyword evidence="1" id="KW-0472">Membrane</keyword>
<evidence type="ECO:0008006" key="4">
    <source>
        <dbReference type="Google" id="ProtNLM"/>
    </source>
</evidence>
<feature type="transmembrane region" description="Helical" evidence="1">
    <location>
        <begin position="30"/>
        <end position="51"/>
    </location>
</feature>
<keyword evidence="1" id="KW-0812">Transmembrane</keyword>
<dbReference type="Proteomes" id="UP000039865">
    <property type="component" value="Unassembled WGS sequence"/>
</dbReference>
<evidence type="ECO:0000256" key="1">
    <source>
        <dbReference type="SAM" id="Phobius"/>
    </source>
</evidence>
<dbReference type="InParanoid" id="A0A078A8W7"/>
<keyword evidence="1" id="KW-1133">Transmembrane helix</keyword>
<protein>
    <recommendedName>
        <fullName evidence="4">Transmembrane protein</fullName>
    </recommendedName>
</protein>
<dbReference type="EMBL" id="CCKQ01006989">
    <property type="protein sequence ID" value="CDW78321.1"/>
    <property type="molecule type" value="Genomic_DNA"/>
</dbReference>
<keyword evidence="3" id="KW-1185">Reference proteome</keyword>
<feature type="transmembrane region" description="Helical" evidence="1">
    <location>
        <begin position="58"/>
        <end position="79"/>
    </location>
</feature>
<reference evidence="2 3" key="1">
    <citation type="submission" date="2014-06" db="EMBL/GenBank/DDBJ databases">
        <authorList>
            <person name="Swart Estienne"/>
        </authorList>
    </citation>
    <scope>NUCLEOTIDE SEQUENCE [LARGE SCALE GENOMIC DNA]</scope>
    <source>
        <strain evidence="2 3">130c</strain>
    </source>
</reference>
<evidence type="ECO:0000313" key="3">
    <source>
        <dbReference type="Proteomes" id="UP000039865"/>
    </source>
</evidence>
<gene>
    <name evidence="2" type="primary">Contig2558.g2741</name>
    <name evidence="2" type="ORF">STYLEM_7297</name>
</gene>
<accession>A0A078A8W7</accession>
<organism evidence="2 3">
    <name type="scientific">Stylonychia lemnae</name>
    <name type="common">Ciliate</name>
    <dbReference type="NCBI Taxonomy" id="5949"/>
    <lineage>
        <taxon>Eukaryota</taxon>
        <taxon>Sar</taxon>
        <taxon>Alveolata</taxon>
        <taxon>Ciliophora</taxon>
        <taxon>Intramacronucleata</taxon>
        <taxon>Spirotrichea</taxon>
        <taxon>Stichotrichia</taxon>
        <taxon>Sporadotrichida</taxon>
        <taxon>Oxytrichidae</taxon>
        <taxon>Stylonychinae</taxon>
        <taxon>Stylonychia</taxon>
    </lineage>
</organism>
<evidence type="ECO:0000313" key="2">
    <source>
        <dbReference type="EMBL" id="CDW78321.1"/>
    </source>
</evidence>
<dbReference type="AlphaFoldDB" id="A0A078A8W7"/>